<evidence type="ECO:0008006" key="4">
    <source>
        <dbReference type="Google" id="ProtNLM"/>
    </source>
</evidence>
<dbReference type="AlphaFoldDB" id="A0AAV6ZTS2"/>
<accession>A0AAV6ZTS2</accession>
<protein>
    <recommendedName>
        <fullName evidence="4">Secreted protein</fullName>
    </recommendedName>
</protein>
<reference evidence="2" key="1">
    <citation type="thesis" date="2020" institute="ProQuest LLC" country="789 East Eisenhower Parkway, Ann Arbor, MI, USA">
        <title>Comparative Genomics and Chromosome Evolution.</title>
        <authorList>
            <person name="Mudd A.B."/>
        </authorList>
    </citation>
    <scope>NUCLEOTIDE SEQUENCE</scope>
    <source>
        <strain evidence="2">237g6f4</strain>
        <tissue evidence="2">Blood</tissue>
    </source>
</reference>
<evidence type="ECO:0000313" key="2">
    <source>
        <dbReference type="EMBL" id="KAG8552777.1"/>
    </source>
</evidence>
<name>A0AAV6ZTS2_ENGPU</name>
<proteinExistence type="predicted"/>
<keyword evidence="1" id="KW-0812">Transmembrane</keyword>
<keyword evidence="1" id="KW-0472">Membrane</keyword>
<sequence>MTLQEKCLVSVMVLVTPPPVLLSTHTQLPVGAYHCLMLQKRRDIVYGRLFSSLVSCTFPAAVVMTLETKLSALTKTSSQFKRF</sequence>
<keyword evidence="3" id="KW-1185">Reference proteome</keyword>
<organism evidence="2 3">
    <name type="scientific">Engystomops pustulosus</name>
    <name type="common">Tungara frog</name>
    <name type="synonym">Physalaemus pustulosus</name>
    <dbReference type="NCBI Taxonomy" id="76066"/>
    <lineage>
        <taxon>Eukaryota</taxon>
        <taxon>Metazoa</taxon>
        <taxon>Chordata</taxon>
        <taxon>Craniata</taxon>
        <taxon>Vertebrata</taxon>
        <taxon>Euteleostomi</taxon>
        <taxon>Amphibia</taxon>
        <taxon>Batrachia</taxon>
        <taxon>Anura</taxon>
        <taxon>Neobatrachia</taxon>
        <taxon>Hyloidea</taxon>
        <taxon>Leptodactylidae</taxon>
        <taxon>Leiuperinae</taxon>
        <taxon>Engystomops</taxon>
    </lineage>
</organism>
<dbReference type="EMBL" id="WNYA01000010">
    <property type="protein sequence ID" value="KAG8552777.1"/>
    <property type="molecule type" value="Genomic_DNA"/>
</dbReference>
<evidence type="ECO:0000313" key="3">
    <source>
        <dbReference type="Proteomes" id="UP000824782"/>
    </source>
</evidence>
<keyword evidence="1" id="KW-1133">Transmembrane helix</keyword>
<dbReference type="Proteomes" id="UP000824782">
    <property type="component" value="Unassembled WGS sequence"/>
</dbReference>
<comment type="caution">
    <text evidence="2">The sequence shown here is derived from an EMBL/GenBank/DDBJ whole genome shotgun (WGS) entry which is preliminary data.</text>
</comment>
<evidence type="ECO:0000256" key="1">
    <source>
        <dbReference type="SAM" id="Phobius"/>
    </source>
</evidence>
<feature type="transmembrane region" description="Helical" evidence="1">
    <location>
        <begin position="46"/>
        <end position="66"/>
    </location>
</feature>
<gene>
    <name evidence="2" type="ORF">GDO81_003053</name>
</gene>